<dbReference type="PATRIC" id="fig|121290.4.peg.3457"/>
<dbReference type="AlphaFoldDB" id="A0A120CXC1"/>
<dbReference type="RefSeq" id="WP_068459834.1">
    <property type="nucleotide sequence ID" value="NZ_LMTR01000028.1"/>
</dbReference>
<reference evidence="1 2" key="1">
    <citation type="submission" date="2015-10" db="EMBL/GenBank/DDBJ databases">
        <title>Transcriptomic analysis of a linuron degrading triple-species bacterial consortium.</title>
        <authorList>
            <person name="Albers P."/>
        </authorList>
    </citation>
    <scope>NUCLEOTIDE SEQUENCE [LARGE SCALE GENOMIC DNA]</scope>
    <source>
        <strain evidence="1 2">WDL6</strain>
    </source>
</reference>
<gene>
    <name evidence="1" type="ORF">APY04_0771</name>
</gene>
<accession>A0A120CXC1</accession>
<dbReference type="STRING" id="121290.APY04_0771"/>
<sequence length="60" mass="6539">MLTYKQFMALPKGAFVEIERTRNGVNVYDLKTGRLTNKIKGSGRSATITFVGEKDGGTNG</sequence>
<organism evidence="1 2">
    <name type="scientific">Hyphomicrobium sulfonivorans</name>
    <dbReference type="NCBI Taxonomy" id="121290"/>
    <lineage>
        <taxon>Bacteria</taxon>
        <taxon>Pseudomonadati</taxon>
        <taxon>Pseudomonadota</taxon>
        <taxon>Alphaproteobacteria</taxon>
        <taxon>Hyphomicrobiales</taxon>
        <taxon>Hyphomicrobiaceae</taxon>
        <taxon>Hyphomicrobium</taxon>
    </lineage>
</organism>
<evidence type="ECO:0000313" key="2">
    <source>
        <dbReference type="Proteomes" id="UP000059074"/>
    </source>
</evidence>
<comment type="caution">
    <text evidence="1">The sequence shown here is derived from an EMBL/GenBank/DDBJ whole genome shotgun (WGS) entry which is preliminary data.</text>
</comment>
<dbReference type="EMBL" id="LMTR01000028">
    <property type="protein sequence ID" value="KWT70710.1"/>
    <property type="molecule type" value="Genomic_DNA"/>
</dbReference>
<keyword evidence="2" id="KW-1185">Reference proteome</keyword>
<dbReference type="Proteomes" id="UP000059074">
    <property type="component" value="Unassembled WGS sequence"/>
</dbReference>
<name>A0A120CXC1_HYPSL</name>
<protein>
    <submittedName>
        <fullName evidence="1">Uncharacterized protein</fullName>
    </submittedName>
</protein>
<proteinExistence type="predicted"/>
<evidence type="ECO:0000313" key="1">
    <source>
        <dbReference type="EMBL" id="KWT70710.1"/>
    </source>
</evidence>